<feature type="region of interest" description="Disordered" evidence="1">
    <location>
        <begin position="633"/>
        <end position="671"/>
    </location>
</feature>
<evidence type="ECO:0000259" key="2">
    <source>
        <dbReference type="Pfam" id="PF17667"/>
    </source>
</evidence>
<reference evidence="3" key="1">
    <citation type="submission" date="2020-11" db="EMBL/GenBank/DDBJ databases">
        <authorList>
            <person name="Koelle M."/>
            <person name="Horta M.A.C."/>
            <person name="Nowrousian M."/>
            <person name="Ohm R.A."/>
            <person name="Benz P."/>
            <person name="Pilgard A."/>
        </authorList>
    </citation>
    <scope>NUCLEOTIDE SEQUENCE</scope>
    <source>
        <strain evidence="3">FPRL280</strain>
    </source>
</reference>
<dbReference type="Proteomes" id="UP000639403">
    <property type="component" value="Unassembled WGS sequence"/>
</dbReference>
<feature type="compositionally biased region" description="Polar residues" evidence="1">
    <location>
        <begin position="633"/>
        <end position="660"/>
    </location>
</feature>
<feature type="domain" description="Fungal-type protein kinase" evidence="2">
    <location>
        <begin position="709"/>
        <end position="873"/>
    </location>
</feature>
<evidence type="ECO:0000256" key="1">
    <source>
        <dbReference type="SAM" id="MobiDB-lite"/>
    </source>
</evidence>
<evidence type="ECO:0000313" key="4">
    <source>
        <dbReference type="Proteomes" id="UP000639403"/>
    </source>
</evidence>
<organism evidence="3 4">
    <name type="scientific">Rhodonia placenta</name>
    <dbReference type="NCBI Taxonomy" id="104341"/>
    <lineage>
        <taxon>Eukaryota</taxon>
        <taxon>Fungi</taxon>
        <taxon>Dikarya</taxon>
        <taxon>Basidiomycota</taxon>
        <taxon>Agaricomycotina</taxon>
        <taxon>Agaricomycetes</taxon>
        <taxon>Polyporales</taxon>
        <taxon>Adustoporiaceae</taxon>
        <taxon>Rhodonia</taxon>
    </lineage>
</organism>
<dbReference type="Pfam" id="PF17667">
    <property type="entry name" value="Pkinase_fungal"/>
    <property type="match status" value="2"/>
</dbReference>
<dbReference type="InterPro" id="IPR040976">
    <property type="entry name" value="Pkinase_fungal"/>
</dbReference>
<protein>
    <recommendedName>
        <fullName evidence="2">Fungal-type protein kinase domain-containing protein</fullName>
    </recommendedName>
</protein>
<name>A0A8H7U0Z4_9APHY</name>
<dbReference type="EMBL" id="JADOXO010000125">
    <property type="protein sequence ID" value="KAF9812708.1"/>
    <property type="molecule type" value="Genomic_DNA"/>
</dbReference>
<proteinExistence type="predicted"/>
<sequence length="1147" mass="130728">MTLVLNKLNQDILDRIFLHFHDFATLSAAIRTCEAFYNVFCSRPKSILNAIAANIIKYELPAARRLAREMMYRKLYTVEGSDSEDELDLPSERSYMRMLMSRREAHEICHNARVVRHLEGLFSLRFWLYCLVFEIHDDEEACDPVNSMEHLNAYSTLELFEIHRVAKFLVELIAWTASVEENIPVHSPQLADEVRVLVSAGPKHILKDFKHCRLNRTMSAMGPSHFWRAFDMVMAKRDLDKVACESGSSRAIVSGVVGDKDRCCRCLDVQGLNLWGAANWRWMRATIDLATILQSLGGQLFGNWHETRLILAHLDGRTSAQYAEMVGEMFDLPSEGPALQKDGWFRLWWIEYKRKSASACLFSGWFVFITNRTSVWQLEFHYDLTAFTAMTARYNTGMYMRLVSMDFPDAICRSAIISFGQWELKNDFFRVKLHGAPWLSIKFLNYGIQGNVGGVYVTPSFWSSTVCNEKQNLDQDHCKFIQTHFNNKIIRGYPVAEFAEAVWGYNCESIPPPVGSACYIIPHDLANSYCTSSEREAFTHLASIMQTLIEQILPGGGTLEGRPRAYVRNARHIRDNKMVASHAVRPDVAWSTRERPESDCWRSSWRSCLAFGEIRRGQLNPLALSQDIEIRSGQSRQPMKTGSSFSGCDNSPSARGFSSESTKRKRFSNDMNNLGPKRHCFLHSEHLSGISQSRLDTTPLHRDEELAARYVMEMMNRTLRSFASGFSVNGTQMTLWYADRVGVVLSAPFDLFQQPELLVLVLAALGSADLTKLGFNPFFEFPDPAFRPYGERMVLPADLVHDAEDYSRNAGGMRLNDSTIGQSTSIYAIKAAGKARVLFGAGDLAVKVFWPPSSEKVSEHAKLAVVRRRMREKAPRYLRLLVLKAYMQLQFISSIEEFKTVYIDVVRAHYWVFEKAQVLHGDISEGNVMFYREAGRTSGVLVDWDRATYRNTHDEAHDDLEDVDLDIESRPTKIRRVDVPLIWGTPIFMAIALQRPSGRPLPRYHHDLEAFFWLLVWFCTSFQPGETAFHSASWCNSSRDEELGLNKKTMLEDDAYWASETAAADEPYGKLLKEWALPLREPFALATNLSDKIYTLRGCIDDAQCCGRWLAARNLAKDLKSRIEERKDAISYEKFLAILGAPTDIAA</sequence>
<feature type="domain" description="Fungal-type protein kinase" evidence="2">
    <location>
        <begin position="876"/>
        <end position="1019"/>
    </location>
</feature>
<dbReference type="PANTHER" id="PTHR38248:SF2">
    <property type="entry name" value="FUNK1 11"/>
    <property type="match status" value="1"/>
</dbReference>
<gene>
    <name evidence="3" type="ORF">IEO21_06055</name>
</gene>
<dbReference type="InterPro" id="IPR011009">
    <property type="entry name" value="Kinase-like_dom_sf"/>
</dbReference>
<dbReference type="PANTHER" id="PTHR38248">
    <property type="entry name" value="FUNK1 6"/>
    <property type="match status" value="1"/>
</dbReference>
<reference evidence="3" key="2">
    <citation type="journal article" name="Front. Microbiol.">
        <title>Degradative Capacity of Two Strains of Rhodonia placenta: From Phenotype to Genotype.</title>
        <authorList>
            <person name="Kolle M."/>
            <person name="Horta M.A.C."/>
            <person name="Nowrousian M."/>
            <person name="Ohm R.A."/>
            <person name="Benz J.P."/>
            <person name="Pilgard A."/>
        </authorList>
    </citation>
    <scope>NUCLEOTIDE SEQUENCE</scope>
    <source>
        <strain evidence="3">FPRL280</strain>
    </source>
</reference>
<evidence type="ECO:0000313" key="3">
    <source>
        <dbReference type="EMBL" id="KAF9812708.1"/>
    </source>
</evidence>
<accession>A0A8H7U0Z4</accession>
<comment type="caution">
    <text evidence="3">The sequence shown here is derived from an EMBL/GenBank/DDBJ whole genome shotgun (WGS) entry which is preliminary data.</text>
</comment>
<dbReference type="AlphaFoldDB" id="A0A8H7U0Z4"/>
<dbReference type="SUPFAM" id="SSF56112">
    <property type="entry name" value="Protein kinase-like (PK-like)"/>
    <property type="match status" value="1"/>
</dbReference>